<keyword evidence="10 11" id="KW-0998">Cell outer membrane</keyword>
<feature type="domain" description="TonB-dependent receptor-like beta-barrel" evidence="14">
    <location>
        <begin position="369"/>
        <end position="775"/>
    </location>
</feature>
<evidence type="ECO:0000259" key="14">
    <source>
        <dbReference type="Pfam" id="PF00593"/>
    </source>
</evidence>
<evidence type="ECO:0000256" key="1">
    <source>
        <dbReference type="ARBA" id="ARBA00004571"/>
    </source>
</evidence>
<dbReference type="InterPro" id="IPR039426">
    <property type="entry name" value="TonB-dep_rcpt-like"/>
</dbReference>
<gene>
    <name evidence="16" type="ORF">NBRC3293_0452</name>
</gene>
<proteinExistence type="inferred from homology"/>
<evidence type="ECO:0000256" key="12">
    <source>
        <dbReference type="RuleBase" id="RU003357"/>
    </source>
</evidence>
<keyword evidence="5 11" id="KW-0812">Transmembrane</keyword>
<comment type="caution">
    <text evidence="16">The sequence shown here is derived from an EMBL/GenBank/DDBJ whole genome shotgun (WGS) entry which is preliminary data.</text>
</comment>
<keyword evidence="2 11" id="KW-0813">Transport</keyword>
<organism evidence="16 17">
    <name type="scientific">Gluconobacter oxydans NBRC 3293</name>
    <dbReference type="NCBI Taxonomy" id="1315969"/>
    <lineage>
        <taxon>Bacteria</taxon>
        <taxon>Pseudomonadati</taxon>
        <taxon>Pseudomonadota</taxon>
        <taxon>Alphaproteobacteria</taxon>
        <taxon>Acetobacterales</taxon>
        <taxon>Acetobacteraceae</taxon>
        <taxon>Gluconobacter</taxon>
    </lineage>
</organism>
<dbReference type="SUPFAM" id="SSF56935">
    <property type="entry name" value="Porins"/>
    <property type="match status" value="1"/>
</dbReference>
<dbReference type="PANTHER" id="PTHR32552">
    <property type="entry name" value="FERRICHROME IRON RECEPTOR-RELATED"/>
    <property type="match status" value="1"/>
</dbReference>
<dbReference type="PANTHER" id="PTHR32552:SF81">
    <property type="entry name" value="TONB-DEPENDENT OUTER MEMBRANE RECEPTOR"/>
    <property type="match status" value="1"/>
</dbReference>
<dbReference type="PROSITE" id="PS52016">
    <property type="entry name" value="TONB_DEPENDENT_REC_3"/>
    <property type="match status" value="1"/>
</dbReference>
<keyword evidence="4" id="KW-0410">Iron transport</keyword>
<dbReference type="GO" id="GO:0009279">
    <property type="term" value="C:cell outer membrane"/>
    <property type="evidence" value="ECO:0007669"/>
    <property type="project" value="UniProtKB-SubCell"/>
</dbReference>
<evidence type="ECO:0000256" key="8">
    <source>
        <dbReference type="ARBA" id="ARBA00023077"/>
    </source>
</evidence>
<feature type="region of interest" description="Disordered" evidence="13">
    <location>
        <begin position="64"/>
        <end position="96"/>
    </location>
</feature>
<evidence type="ECO:0000256" key="13">
    <source>
        <dbReference type="SAM" id="MobiDB-lite"/>
    </source>
</evidence>
<feature type="compositionally biased region" description="Low complexity" evidence="13">
    <location>
        <begin position="82"/>
        <end position="91"/>
    </location>
</feature>
<feature type="domain" description="TonB-dependent receptor plug" evidence="15">
    <location>
        <begin position="118"/>
        <end position="223"/>
    </location>
</feature>
<keyword evidence="8 12" id="KW-0798">TonB box</keyword>
<evidence type="ECO:0000256" key="4">
    <source>
        <dbReference type="ARBA" id="ARBA00022496"/>
    </source>
</evidence>
<evidence type="ECO:0000256" key="9">
    <source>
        <dbReference type="ARBA" id="ARBA00023136"/>
    </source>
</evidence>
<dbReference type="AlphaFoldDB" id="A0A829WL18"/>
<evidence type="ECO:0000256" key="6">
    <source>
        <dbReference type="ARBA" id="ARBA00023004"/>
    </source>
</evidence>
<evidence type="ECO:0000256" key="5">
    <source>
        <dbReference type="ARBA" id="ARBA00022692"/>
    </source>
</evidence>
<evidence type="ECO:0000256" key="3">
    <source>
        <dbReference type="ARBA" id="ARBA00022452"/>
    </source>
</evidence>
<dbReference type="InterPro" id="IPR000531">
    <property type="entry name" value="Beta-barrel_TonB"/>
</dbReference>
<keyword evidence="16" id="KW-0675">Receptor</keyword>
<name>A0A829WL18_GLUOY</name>
<keyword evidence="6" id="KW-0408">Iron</keyword>
<evidence type="ECO:0000313" key="16">
    <source>
        <dbReference type="EMBL" id="GEM15955.1"/>
    </source>
</evidence>
<sequence length="809" mass="88704">MIFRALLSFFRQAARSERPFFRRTALSMTLRKALLLSASLSASFSASLLGPSLALAASPEKAKPLAGKSEASHHASAHHPAAKPVPRKAAPQSIQARDTETIAVTARRTDFAFAAAQHSPDADTRLTADRLTQRGVVTLRDLERVAPNLTIQSINGTASTNFYLRGVGFNDFTMNNIPTVMTYFDDVPFAFSTMASGLMFDLADATVTPGPVGTTHGQSDTGGEVRFRTADPTSTLHYGASQDIASYARSRSEAYISGPIAKGLDFRLAGQIRQGGGWQTDPQNGAHLGDADSYALRGKLRWHSDDNRTTILLSGHFVQDNSQVVTSQAIHRLIGTSGLPQLGQTQAEWSVRPQFANLIGRPESLKPSEHNQFWGWDLHMDHDFGFAKLTSVSAFETERQGEYTDQDGTSRSEADTYRTISANAFTQELRLGSSNPDSRLQWVVGAFYQRSRMKQRFFFDYTDYAARGYMMATSFSMNQESTSEFGHISYRLPHNVTLFAGLLHEIDDRSLPGLTSEIFGGKTTSFHGESTASAQFAGQVGVSWQATKSTLVYYKMSKGFKPGGFSANNTQIQAQLDPFGPETVLTYELGFKSDPIPNVLRLNGAAFYNDFHNQQVVGTVLIPNYGPLSEITNVPKSESWGFEGTIELHPVRHVFVTQNIGWQRGNYQDFLNVNRAATNAAYAKTGVWQAVNSNFAGVDNGQPKLTLNGQAEWRQALTPGLGFDIGPDWSYRGSQAIAVGGTGFYRLPPYFLLGAHATLRPSSGKWEATVYASNLLNRSFFESGGMATTTYFYIPGPPRFIGGRVSYGF</sequence>
<evidence type="ECO:0000259" key="15">
    <source>
        <dbReference type="Pfam" id="PF07715"/>
    </source>
</evidence>
<protein>
    <submittedName>
        <fullName evidence="16">Siderophore receptor protein</fullName>
    </submittedName>
</protein>
<evidence type="ECO:0000256" key="2">
    <source>
        <dbReference type="ARBA" id="ARBA00022448"/>
    </source>
</evidence>
<evidence type="ECO:0000313" key="17">
    <source>
        <dbReference type="Proteomes" id="UP000484858"/>
    </source>
</evidence>
<keyword evidence="9 11" id="KW-0472">Membrane</keyword>
<evidence type="ECO:0000256" key="7">
    <source>
        <dbReference type="ARBA" id="ARBA00023065"/>
    </source>
</evidence>
<dbReference type="Gene3D" id="2.40.170.20">
    <property type="entry name" value="TonB-dependent receptor, beta-barrel domain"/>
    <property type="match status" value="1"/>
</dbReference>
<comment type="subcellular location">
    <subcellularLocation>
        <location evidence="1 11">Cell outer membrane</location>
        <topology evidence="1 11">Multi-pass membrane protein</topology>
    </subcellularLocation>
</comment>
<dbReference type="InterPro" id="IPR036942">
    <property type="entry name" value="Beta-barrel_TonB_sf"/>
</dbReference>
<dbReference type="Proteomes" id="UP000484858">
    <property type="component" value="Unassembled WGS sequence"/>
</dbReference>
<dbReference type="GO" id="GO:0006826">
    <property type="term" value="P:iron ion transport"/>
    <property type="evidence" value="ECO:0007669"/>
    <property type="project" value="UniProtKB-KW"/>
</dbReference>
<evidence type="ECO:0000256" key="11">
    <source>
        <dbReference type="PROSITE-ProRule" id="PRU01360"/>
    </source>
</evidence>
<reference evidence="16 17" key="1">
    <citation type="submission" date="2013-04" db="EMBL/GenBank/DDBJ databases">
        <title>Gluconobacter oxydans NBRC 3293 whole genome sequence.</title>
        <authorList>
            <person name="Matsutani M."/>
            <person name="Yakushi T."/>
            <person name="Matsushita K."/>
        </authorList>
    </citation>
    <scope>NUCLEOTIDE SEQUENCE [LARGE SCALE GENOMIC DNA]</scope>
    <source>
        <strain evidence="16 17">NBRC 3293</strain>
    </source>
</reference>
<dbReference type="InterPro" id="IPR012910">
    <property type="entry name" value="Plug_dom"/>
</dbReference>
<keyword evidence="3 11" id="KW-1134">Transmembrane beta strand</keyword>
<keyword evidence="7" id="KW-0406">Ion transport</keyword>
<accession>A0A829WL18</accession>
<comment type="similarity">
    <text evidence="11 12">Belongs to the TonB-dependent receptor family.</text>
</comment>
<dbReference type="EMBL" id="BARJ01000002">
    <property type="protein sequence ID" value="GEM15955.1"/>
    <property type="molecule type" value="Genomic_DNA"/>
</dbReference>
<evidence type="ECO:0000256" key="10">
    <source>
        <dbReference type="ARBA" id="ARBA00023237"/>
    </source>
</evidence>
<dbReference type="Pfam" id="PF07715">
    <property type="entry name" value="Plug"/>
    <property type="match status" value="1"/>
</dbReference>
<dbReference type="Pfam" id="PF00593">
    <property type="entry name" value="TonB_dep_Rec_b-barrel"/>
    <property type="match status" value="1"/>
</dbReference>